<keyword evidence="10" id="KW-1185">Reference proteome</keyword>
<accession>A0A0V8JNX1</accession>
<dbReference type="AlphaFoldDB" id="A0A0V8JNX1"/>
<dbReference type="FunFam" id="1.10.3730.20:FF:000001">
    <property type="entry name" value="Quaternary ammonium compound resistance transporter SugE"/>
    <property type="match status" value="1"/>
</dbReference>
<comment type="caution">
    <text evidence="9">The sequence shown here is derived from an EMBL/GenBank/DDBJ whole genome shotgun (WGS) entry which is preliminary data.</text>
</comment>
<keyword evidence="5 8" id="KW-1133">Transmembrane helix</keyword>
<dbReference type="InterPro" id="IPR037185">
    <property type="entry name" value="EmrE-like"/>
</dbReference>
<keyword evidence="4 7" id="KW-0812">Transmembrane</keyword>
<dbReference type="InterPro" id="IPR000390">
    <property type="entry name" value="Small_drug/metabolite_transptr"/>
</dbReference>
<dbReference type="GO" id="GO:0005886">
    <property type="term" value="C:plasma membrane"/>
    <property type="evidence" value="ECO:0007669"/>
    <property type="project" value="UniProtKB-SubCell"/>
</dbReference>
<feature type="transmembrane region" description="Helical" evidence="8">
    <location>
        <begin position="27"/>
        <end position="46"/>
    </location>
</feature>
<evidence type="ECO:0000256" key="4">
    <source>
        <dbReference type="ARBA" id="ARBA00022692"/>
    </source>
</evidence>
<dbReference type="Proteomes" id="UP000053681">
    <property type="component" value="Unassembled WGS sequence"/>
</dbReference>
<dbReference type="GeneID" id="93681394"/>
<reference evidence="9 10" key="1">
    <citation type="submission" date="2015-11" db="EMBL/GenBank/DDBJ databases">
        <title>Bacillus caseinolyticus sp nov.</title>
        <authorList>
            <person name="Dastager S.G."/>
            <person name="Mawlankar R."/>
        </authorList>
    </citation>
    <scope>NUCLEOTIDE SEQUENCE [LARGE SCALE GENOMIC DNA]</scope>
    <source>
        <strain evidence="9 10">SGD-V-76</strain>
    </source>
</reference>
<evidence type="ECO:0000256" key="6">
    <source>
        <dbReference type="ARBA" id="ARBA00023136"/>
    </source>
</evidence>
<dbReference type="PANTHER" id="PTHR30561:SF0">
    <property type="entry name" value="GUANIDINIUM EXPORTER"/>
    <property type="match status" value="1"/>
</dbReference>
<evidence type="ECO:0000256" key="2">
    <source>
        <dbReference type="ARBA" id="ARBA00022448"/>
    </source>
</evidence>
<evidence type="ECO:0000256" key="5">
    <source>
        <dbReference type="ARBA" id="ARBA00022989"/>
    </source>
</evidence>
<dbReference type="Pfam" id="PF00893">
    <property type="entry name" value="Multi_Drug_Res"/>
    <property type="match status" value="1"/>
</dbReference>
<organism evidence="9 10">
    <name type="scientific">Priestia veravalensis</name>
    <dbReference type="NCBI Taxonomy" id="1414648"/>
    <lineage>
        <taxon>Bacteria</taxon>
        <taxon>Bacillati</taxon>
        <taxon>Bacillota</taxon>
        <taxon>Bacilli</taxon>
        <taxon>Bacillales</taxon>
        <taxon>Bacillaceae</taxon>
        <taxon>Priestia</taxon>
    </lineage>
</organism>
<sequence length="112" mass="12087">MAWIYLIIAGLFEIVWAMGLKYSEGFTQLWPSVVTLIAIVISFFFFSKALKDIAVGTSYAIFTGIGAAGTAIIGMVALNEDASLTRIFFLVLMLVGIVGIKLVSSDDVKEEG</sequence>
<keyword evidence="6 8" id="KW-0472">Membrane</keyword>
<evidence type="ECO:0000256" key="7">
    <source>
        <dbReference type="RuleBase" id="RU003942"/>
    </source>
</evidence>
<evidence type="ECO:0000256" key="3">
    <source>
        <dbReference type="ARBA" id="ARBA00022475"/>
    </source>
</evidence>
<dbReference type="RefSeq" id="WP_025908237.1">
    <property type="nucleotide sequence ID" value="NZ_KQ758636.1"/>
</dbReference>
<dbReference type="SUPFAM" id="SSF103481">
    <property type="entry name" value="Multidrug resistance efflux transporter EmrE"/>
    <property type="match status" value="1"/>
</dbReference>
<comment type="similarity">
    <text evidence="7">Belongs to the drug/metabolite transporter (DMT) superfamily. Small multidrug resistance (SMR) (TC 2.A.7.1) family.</text>
</comment>
<dbReference type="PANTHER" id="PTHR30561">
    <property type="entry name" value="SMR FAMILY PROTON-DEPENDENT DRUG EFFLUX TRANSPORTER SUGE"/>
    <property type="match status" value="1"/>
</dbReference>
<evidence type="ECO:0000313" key="10">
    <source>
        <dbReference type="Proteomes" id="UP000053681"/>
    </source>
</evidence>
<protein>
    <submittedName>
        <fullName evidence="9">Ligand-binding protein SH3</fullName>
    </submittedName>
</protein>
<evidence type="ECO:0000256" key="1">
    <source>
        <dbReference type="ARBA" id="ARBA00004651"/>
    </source>
</evidence>
<evidence type="ECO:0000256" key="8">
    <source>
        <dbReference type="SAM" id="Phobius"/>
    </source>
</evidence>
<proteinExistence type="inferred from homology"/>
<comment type="subcellular location">
    <subcellularLocation>
        <location evidence="1 7">Cell membrane</location>
        <topology evidence="1 7">Multi-pass membrane protein</topology>
    </subcellularLocation>
</comment>
<keyword evidence="2" id="KW-0813">Transport</keyword>
<dbReference type="GO" id="GO:0022857">
    <property type="term" value="F:transmembrane transporter activity"/>
    <property type="evidence" value="ECO:0007669"/>
    <property type="project" value="InterPro"/>
</dbReference>
<keyword evidence="3" id="KW-1003">Cell membrane</keyword>
<evidence type="ECO:0000313" key="9">
    <source>
        <dbReference type="EMBL" id="KSU88664.1"/>
    </source>
</evidence>
<dbReference type="Gene3D" id="1.10.3730.20">
    <property type="match status" value="1"/>
</dbReference>
<dbReference type="EMBL" id="LNQP01000017">
    <property type="protein sequence ID" value="KSU88664.1"/>
    <property type="molecule type" value="Genomic_DNA"/>
</dbReference>
<dbReference type="InterPro" id="IPR045324">
    <property type="entry name" value="Small_multidrug_res"/>
</dbReference>
<name>A0A0V8JNX1_9BACI</name>
<feature type="transmembrane region" description="Helical" evidence="8">
    <location>
        <begin position="58"/>
        <end position="78"/>
    </location>
</feature>
<feature type="transmembrane region" description="Helical" evidence="8">
    <location>
        <begin position="84"/>
        <end position="103"/>
    </location>
</feature>
<gene>
    <name evidence="9" type="ORF">AS180_06690</name>
</gene>